<dbReference type="NCBIfam" id="TIGR01777">
    <property type="entry name" value="yfcH"/>
    <property type="match status" value="1"/>
</dbReference>
<dbReference type="RefSeq" id="WP_132011379.1">
    <property type="nucleotide sequence ID" value="NZ_JABUHM010000020.1"/>
</dbReference>
<dbReference type="Gene3D" id="3.40.50.720">
    <property type="entry name" value="NAD(P)-binding Rossmann-like Domain"/>
    <property type="match status" value="1"/>
</dbReference>
<dbReference type="PANTHER" id="PTHR11092">
    <property type="entry name" value="SUGAR NUCLEOTIDE EPIMERASE RELATED"/>
    <property type="match status" value="1"/>
</dbReference>
<reference evidence="4 5" key="1">
    <citation type="journal article" date="2015" name="Stand. Genomic Sci.">
        <title>Genomic Encyclopedia of Bacterial and Archaeal Type Strains, Phase III: the genomes of soil and plant-associated and newly described type strains.</title>
        <authorList>
            <person name="Whitman W.B."/>
            <person name="Woyke T."/>
            <person name="Klenk H.P."/>
            <person name="Zhou Y."/>
            <person name="Lilburn T.G."/>
            <person name="Beck B.J."/>
            <person name="De Vos P."/>
            <person name="Vandamme P."/>
            <person name="Eisen J.A."/>
            <person name="Garrity G."/>
            <person name="Hugenholtz P."/>
            <person name="Kyrpides N.C."/>
        </authorList>
    </citation>
    <scope>NUCLEOTIDE SEQUENCE [LARGE SCALE GENOMIC DNA]</scope>
    <source>
        <strain evidence="4 5">CV53</strain>
    </source>
</reference>
<dbReference type="InterPro" id="IPR010099">
    <property type="entry name" value="SDR39U1"/>
</dbReference>
<dbReference type="EMBL" id="SLVV01000019">
    <property type="protein sequence ID" value="TCN18827.1"/>
    <property type="molecule type" value="Genomic_DNA"/>
</dbReference>
<dbReference type="Pfam" id="PF01370">
    <property type="entry name" value="Epimerase"/>
    <property type="match status" value="1"/>
</dbReference>
<dbReference type="InterPro" id="IPR001509">
    <property type="entry name" value="Epimerase_deHydtase"/>
</dbReference>
<evidence type="ECO:0000256" key="1">
    <source>
        <dbReference type="ARBA" id="ARBA00009353"/>
    </source>
</evidence>
<name>A0A4R2AXN8_9BACI</name>
<dbReference type="InterPro" id="IPR013549">
    <property type="entry name" value="DUF1731"/>
</dbReference>
<dbReference type="PANTHER" id="PTHR11092:SF0">
    <property type="entry name" value="EPIMERASE FAMILY PROTEIN SDR39U1"/>
    <property type="match status" value="1"/>
</dbReference>
<dbReference type="Pfam" id="PF08338">
    <property type="entry name" value="DUF1731"/>
    <property type="match status" value="1"/>
</dbReference>
<dbReference type="InterPro" id="IPR036291">
    <property type="entry name" value="NAD(P)-bd_dom_sf"/>
</dbReference>
<dbReference type="AlphaFoldDB" id="A0A4R2AXN8"/>
<feature type="domain" description="DUF1731" evidence="3">
    <location>
        <begin position="252"/>
        <end position="298"/>
    </location>
</feature>
<evidence type="ECO:0000259" key="3">
    <source>
        <dbReference type="Pfam" id="PF08338"/>
    </source>
</evidence>
<comment type="similarity">
    <text evidence="1">Belongs to the NAD(P)-dependent epimerase/dehydratase family. SDR39U1 subfamily.</text>
</comment>
<evidence type="ECO:0000259" key="2">
    <source>
        <dbReference type="Pfam" id="PF01370"/>
    </source>
</evidence>
<feature type="domain" description="NAD-dependent epimerase/dehydratase" evidence="2">
    <location>
        <begin position="3"/>
        <end position="216"/>
    </location>
</feature>
<accession>A0A4R2AXN8</accession>
<protein>
    <recommendedName>
        <fullName evidence="6">TIGR01777 family protein</fullName>
    </recommendedName>
</protein>
<evidence type="ECO:0000313" key="5">
    <source>
        <dbReference type="Proteomes" id="UP000295689"/>
    </source>
</evidence>
<dbReference type="CDD" id="cd05242">
    <property type="entry name" value="SDR_a8"/>
    <property type="match status" value="1"/>
</dbReference>
<dbReference type="Proteomes" id="UP000295689">
    <property type="component" value="Unassembled WGS sequence"/>
</dbReference>
<dbReference type="SUPFAM" id="SSF51735">
    <property type="entry name" value="NAD(P)-binding Rossmann-fold domains"/>
    <property type="match status" value="1"/>
</dbReference>
<evidence type="ECO:0008006" key="6">
    <source>
        <dbReference type="Google" id="ProtNLM"/>
    </source>
</evidence>
<gene>
    <name evidence="4" type="ORF">EV146_11926</name>
</gene>
<keyword evidence="5" id="KW-1185">Reference proteome</keyword>
<evidence type="ECO:0000313" key="4">
    <source>
        <dbReference type="EMBL" id="TCN18827.1"/>
    </source>
</evidence>
<comment type="caution">
    <text evidence="4">The sequence shown here is derived from an EMBL/GenBank/DDBJ whole genome shotgun (WGS) entry which is preliminary data.</text>
</comment>
<sequence length="301" mass="33484">MKIAIAGGTGFIGKALTSLLIDNGYEVIILSRRDESIKPSANPRTVRWLNDGDQPELHLEGVQAFVNLAGTTINSRWNPKSKAEIVSSRISAVNEIRRIIQNLPKKPRVVVNASAVGFYGTSETKTFTETSHSVGNDFLAETVKKWEEEVLQIEQAGVRTVLCRFGVILDKNQGALSKMLLPYRLYAGGTIGSGKQWLSWVHIDDVARGILFAIEEDSLSGPVNFTAPEPVRMEQFGRQLAHSLNRPHWLRVPSFGLQLLLGEMSMLVLKGQRVLPEKLLDHGFIFSYPNLKDAMTDLFQD</sequence>
<organism evidence="4 5">
    <name type="scientific">Mesobacillus foraminis</name>
    <dbReference type="NCBI Taxonomy" id="279826"/>
    <lineage>
        <taxon>Bacteria</taxon>
        <taxon>Bacillati</taxon>
        <taxon>Bacillota</taxon>
        <taxon>Bacilli</taxon>
        <taxon>Bacillales</taxon>
        <taxon>Bacillaceae</taxon>
        <taxon>Mesobacillus</taxon>
    </lineage>
</organism>
<proteinExistence type="inferred from homology"/>